<reference evidence="1" key="1">
    <citation type="submission" date="2015-10" db="EMBL/GenBank/DDBJ databases">
        <authorList>
            <person name="Regsiter A."/>
            <person name="william w."/>
        </authorList>
    </citation>
    <scope>NUCLEOTIDE SEQUENCE</scope>
    <source>
        <strain evidence="1">Montdore</strain>
    </source>
</reference>
<evidence type="ECO:0000313" key="1">
    <source>
        <dbReference type="EMBL" id="CUS10286.1"/>
    </source>
</evidence>
<evidence type="ECO:0000313" key="2">
    <source>
        <dbReference type="Proteomes" id="UP001412239"/>
    </source>
</evidence>
<keyword evidence="2" id="KW-1185">Reference proteome</keyword>
<protein>
    <submittedName>
        <fullName evidence="1">Uncharacterized protein</fullName>
    </submittedName>
</protein>
<sequence>MSIDTYNTVIAATTTADLKYAEEKHTIFGANPAASPSILTYFYSWALFLISSLRQLSPSIVCSLRRSTTFQAANHSFRHEYCISVCALPADSI</sequence>
<dbReference type="AlphaFoldDB" id="A0A292PRX9"/>
<organism evidence="1 2">
    <name type="scientific">Tuber aestivum</name>
    <name type="common">summer truffle</name>
    <dbReference type="NCBI Taxonomy" id="59557"/>
    <lineage>
        <taxon>Eukaryota</taxon>
        <taxon>Fungi</taxon>
        <taxon>Dikarya</taxon>
        <taxon>Ascomycota</taxon>
        <taxon>Pezizomycotina</taxon>
        <taxon>Pezizomycetes</taxon>
        <taxon>Pezizales</taxon>
        <taxon>Tuberaceae</taxon>
        <taxon>Tuber</taxon>
    </lineage>
</organism>
<proteinExistence type="predicted"/>
<accession>A0A292PRX9</accession>
<dbReference type="Proteomes" id="UP001412239">
    <property type="component" value="Unassembled WGS sequence"/>
</dbReference>
<gene>
    <name evidence="1" type="ORF">GSTUAT00005656001</name>
</gene>
<dbReference type="EMBL" id="LN891051">
    <property type="protein sequence ID" value="CUS10286.1"/>
    <property type="molecule type" value="Genomic_DNA"/>
</dbReference>
<name>A0A292PRX9_9PEZI</name>